<evidence type="ECO:0000256" key="1">
    <source>
        <dbReference type="SAM" id="SignalP"/>
    </source>
</evidence>
<dbReference type="AlphaFoldDB" id="A0AAC9NTZ3"/>
<sequence>MKGITKLTLLAASCSALASISGCTTTEFDAIVKEDGLNDKPSVFIEPHLNNCKVQPVCTRIGAEWHDAKPNDASFVVALNGIHTEITGASLNIDGETIALTELVSLDDTLYRQHNLWTMNWDSTHQTFLSSIDVVKKLANAELSSLTIETTNGTYTDTIYGGHGHRAESYDAMWRFLHEVDNFSPSVISDFE</sequence>
<feature type="chain" id="PRO_5042129176" description="Lipoprotein" evidence="1">
    <location>
        <begin position="19"/>
        <end position="192"/>
    </location>
</feature>
<gene>
    <name evidence="2" type="ORF">BM524_20255</name>
</gene>
<evidence type="ECO:0000313" key="3">
    <source>
        <dbReference type="Proteomes" id="UP000182101"/>
    </source>
</evidence>
<dbReference type="PROSITE" id="PS51257">
    <property type="entry name" value="PROKAR_LIPOPROTEIN"/>
    <property type="match status" value="1"/>
</dbReference>
<accession>A0AAC9NTZ3</accession>
<protein>
    <recommendedName>
        <fullName evidence="4">Lipoprotein</fullName>
    </recommendedName>
</protein>
<dbReference type="EMBL" id="CP018025">
    <property type="protein sequence ID" value="APD92251.1"/>
    <property type="molecule type" value="Genomic_DNA"/>
</dbReference>
<reference evidence="2 3" key="1">
    <citation type="submission" date="2016-11" db="EMBL/GenBank/DDBJ databases">
        <title>Networking in microbes: conjugative elements and plasmids in the genus Alteromonas.</title>
        <authorList>
            <person name="Lopez-Perez M."/>
            <person name="Ramon-Marco N."/>
            <person name="Rodriguez-Valera F."/>
        </authorList>
    </citation>
    <scope>NUCLEOTIDE SEQUENCE [LARGE SCALE GENOMIC DNA]</scope>
    <source>
        <strain evidence="2 3">CP48</strain>
        <plasmid evidence="3">pamcp48-600</plasmid>
    </source>
</reference>
<feature type="signal peptide" evidence="1">
    <location>
        <begin position="1"/>
        <end position="18"/>
    </location>
</feature>
<evidence type="ECO:0000313" key="2">
    <source>
        <dbReference type="EMBL" id="APD92251.1"/>
    </source>
</evidence>
<evidence type="ECO:0008006" key="4">
    <source>
        <dbReference type="Google" id="ProtNLM"/>
    </source>
</evidence>
<proteinExistence type="predicted"/>
<name>A0AAC9NTZ3_9ALTE</name>
<dbReference type="Proteomes" id="UP000182101">
    <property type="component" value="Plasmid pAMCP48-600"/>
</dbReference>
<keyword evidence="2" id="KW-0614">Plasmid</keyword>
<geneLocation type="plasmid" evidence="3">
    <name>pamcp48-600</name>
</geneLocation>
<dbReference type="RefSeq" id="WP_071960864.1">
    <property type="nucleotide sequence ID" value="NZ_CP018025.1"/>
</dbReference>
<organism evidence="2 3">
    <name type="scientific">Alteromonas mediterranea</name>
    <dbReference type="NCBI Taxonomy" id="314275"/>
    <lineage>
        <taxon>Bacteria</taxon>
        <taxon>Pseudomonadati</taxon>
        <taxon>Pseudomonadota</taxon>
        <taxon>Gammaproteobacteria</taxon>
        <taxon>Alteromonadales</taxon>
        <taxon>Alteromonadaceae</taxon>
        <taxon>Alteromonas/Salinimonas group</taxon>
        <taxon>Alteromonas</taxon>
    </lineage>
</organism>
<keyword evidence="1" id="KW-0732">Signal</keyword>